<dbReference type="EMBL" id="CAJVPP010000758">
    <property type="protein sequence ID" value="CAG8509904.1"/>
    <property type="molecule type" value="Genomic_DNA"/>
</dbReference>
<evidence type="ECO:0000313" key="5">
    <source>
        <dbReference type="EMBL" id="CAG8509904.1"/>
    </source>
</evidence>
<dbReference type="FunFam" id="3.30.70.1660:FF:000002">
    <property type="entry name" value="Peptide chain release factor 1"/>
    <property type="match status" value="1"/>
</dbReference>
<dbReference type="Proteomes" id="UP000789375">
    <property type="component" value="Unassembled WGS sequence"/>
</dbReference>
<dbReference type="CDD" id="cd09917">
    <property type="entry name" value="F-box_SF"/>
    <property type="match status" value="1"/>
</dbReference>
<organism evidence="5 6">
    <name type="scientific">Funneliformis mosseae</name>
    <name type="common">Endomycorrhizal fungus</name>
    <name type="synonym">Glomus mosseae</name>
    <dbReference type="NCBI Taxonomy" id="27381"/>
    <lineage>
        <taxon>Eukaryota</taxon>
        <taxon>Fungi</taxon>
        <taxon>Fungi incertae sedis</taxon>
        <taxon>Mucoromycota</taxon>
        <taxon>Glomeromycotina</taxon>
        <taxon>Glomeromycetes</taxon>
        <taxon>Glomerales</taxon>
        <taxon>Glomeraceae</taxon>
        <taxon>Funneliformis</taxon>
    </lineage>
</organism>
<dbReference type="PANTHER" id="PTHR43804:SF7">
    <property type="entry name" value="LD18447P"/>
    <property type="match status" value="1"/>
</dbReference>
<dbReference type="SMART" id="SM00937">
    <property type="entry name" value="PCRF"/>
    <property type="match status" value="1"/>
</dbReference>
<dbReference type="InterPro" id="IPR005139">
    <property type="entry name" value="PCRF"/>
</dbReference>
<dbReference type="Pfam" id="PF03462">
    <property type="entry name" value="PCRF"/>
    <property type="match status" value="1"/>
</dbReference>
<dbReference type="PANTHER" id="PTHR43804">
    <property type="entry name" value="LD18447P"/>
    <property type="match status" value="1"/>
</dbReference>
<evidence type="ECO:0000256" key="2">
    <source>
        <dbReference type="ARBA" id="ARBA00022481"/>
    </source>
</evidence>
<dbReference type="SUPFAM" id="SSF52047">
    <property type="entry name" value="RNI-like"/>
    <property type="match status" value="1"/>
</dbReference>
<dbReference type="InterPro" id="IPR032675">
    <property type="entry name" value="LRR_dom_sf"/>
</dbReference>
<evidence type="ECO:0000256" key="3">
    <source>
        <dbReference type="ARBA" id="ARBA00022917"/>
    </source>
</evidence>
<dbReference type="GO" id="GO:0032543">
    <property type="term" value="P:mitochondrial translation"/>
    <property type="evidence" value="ECO:0007669"/>
    <property type="project" value="UniProtKB-ARBA"/>
</dbReference>
<dbReference type="GO" id="GO:0003747">
    <property type="term" value="F:translation release factor activity"/>
    <property type="evidence" value="ECO:0007669"/>
    <property type="project" value="InterPro"/>
</dbReference>
<reference evidence="5" key="1">
    <citation type="submission" date="2021-06" db="EMBL/GenBank/DDBJ databases">
        <authorList>
            <person name="Kallberg Y."/>
            <person name="Tangrot J."/>
            <person name="Rosling A."/>
        </authorList>
    </citation>
    <scope>NUCLEOTIDE SEQUENCE</scope>
    <source>
        <strain evidence="5">87-6 pot B 2015</strain>
    </source>
</reference>
<dbReference type="InterPro" id="IPR050057">
    <property type="entry name" value="Prokaryotic/Mito_RF"/>
</dbReference>
<name>A0A9N9F595_FUNMO</name>
<dbReference type="AlphaFoldDB" id="A0A9N9F595"/>
<dbReference type="InterPro" id="IPR045853">
    <property type="entry name" value="Pep_chain_release_fac_I_sf"/>
</dbReference>
<dbReference type="FunFam" id="3.30.160.20:FF:000004">
    <property type="entry name" value="Peptide chain release factor 1"/>
    <property type="match status" value="1"/>
</dbReference>
<dbReference type="SUPFAM" id="SSF75620">
    <property type="entry name" value="Release factor"/>
    <property type="match status" value="1"/>
</dbReference>
<feature type="domain" description="Prokaryotic-type class I peptide chain release factors" evidence="4">
    <location>
        <begin position="777"/>
        <end position="793"/>
    </location>
</feature>
<keyword evidence="2" id="KW-0488">Methylation</keyword>
<dbReference type="InterPro" id="IPR000352">
    <property type="entry name" value="Pep_chain_release_fac_I"/>
</dbReference>
<dbReference type="Gene3D" id="3.30.70.1660">
    <property type="match status" value="1"/>
</dbReference>
<evidence type="ECO:0000313" key="6">
    <source>
        <dbReference type="Proteomes" id="UP000789375"/>
    </source>
</evidence>
<dbReference type="GO" id="GO:0005739">
    <property type="term" value="C:mitochondrion"/>
    <property type="evidence" value="ECO:0007669"/>
    <property type="project" value="GOC"/>
</dbReference>
<evidence type="ECO:0000256" key="1">
    <source>
        <dbReference type="ARBA" id="ARBA00010835"/>
    </source>
</evidence>
<evidence type="ECO:0000259" key="4">
    <source>
        <dbReference type="PROSITE" id="PS00745"/>
    </source>
</evidence>
<dbReference type="Gene3D" id="3.30.160.20">
    <property type="match status" value="1"/>
</dbReference>
<sequence length="847" mass="98248">MYSSSLPTECLREIFEHAYEYDDLETLGSCLLVNRKWCEAVIPVMWRNPWVLSWFNWREKSTRSITSTIYALLPPDIKIAFIVNGISITPPTTRVPLFNYVQYIQVLEYRHIKGLIHGVFNHELYNSLNINHNLMYIERLLYNFFLVNSNIKYFEIPRFPLLGITAPINCFSGLREITCDADISPQIFKDLEKVCTSLEKLIINKAIVDNEGLASFIHFQKRLQYISMCDNVNDEADSRKVGKSLHEISLLYVHFRGQIFFSPKILAKFSNLKLLNLELSAEKPIMLHESSNFPVLEFLEVIYDRFTPYKIFTCIIKRTKGMLRRIAMNVIEEPQSEREAKDYVLAIADHCPKIEFVTIWYKEGIYDALEEMFKKCQRLEGIKLITVEDIKTLPLLEFLAIKAPKSLKMINLSSIGEFFHGNMGWEFSPLDLTKFFEMWKGRELLNFYISDVKGNLTRECVKTLQKYLRHDKVLNSWEEIQMLEDSEDIINVWETYELWMTAEYRARPSSAYYSYKNNYNFFNSAILSRLQLKIRSYSTETLINPKIHEKLEGLITRHSSLSEQLSKQLSSSDDPDCLAKLSKELSDLSEITDPYNELRKAQGVELEEINTILQETTTTKEEELKELVQEEYQEYLKKIKLLEQEVVQALLPKDLADEGSAVIELRAGTGGDEAALFVNDILKMYERYAELRKWKFEILSKSEDHIGAVKEVIATISGKGVFGNMKFESGVHRVQRIPITEKAGRVHTSTITVAILPVPSETDVKFKDSDLRTDYYRSSGKGGQHVNTTSSAVRITHIPSGLVVAIQDERSQPKNKAKALQILQARLYDMERKKLQQERRENRRKQV</sequence>
<protein>
    <submittedName>
        <fullName evidence="5">481_t:CDS:1</fullName>
    </submittedName>
</protein>
<accession>A0A9N9F595</accession>
<dbReference type="PROSITE" id="PS00745">
    <property type="entry name" value="RF_PROK_I"/>
    <property type="match status" value="1"/>
</dbReference>
<comment type="caution">
    <text evidence="5">The sequence shown here is derived from an EMBL/GenBank/DDBJ whole genome shotgun (WGS) entry which is preliminary data.</text>
</comment>
<dbReference type="Gene3D" id="6.10.140.1950">
    <property type="match status" value="1"/>
</dbReference>
<dbReference type="Pfam" id="PF00472">
    <property type="entry name" value="RF-1"/>
    <property type="match status" value="1"/>
</dbReference>
<keyword evidence="6" id="KW-1185">Reference proteome</keyword>
<gene>
    <name evidence="5" type="ORF">FMOSSE_LOCUS4481</name>
</gene>
<dbReference type="Gene3D" id="3.80.10.10">
    <property type="entry name" value="Ribonuclease Inhibitor"/>
    <property type="match status" value="1"/>
</dbReference>
<keyword evidence="3" id="KW-0648">Protein biosynthesis</keyword>
<proteinExistence type="inferred from homology"/>
<comment type="similarity">
    <text evidence="1">Belongs to the prokaryotic/mitochondrial release factor family.</text>
</comment>